<dbReference type="RefSeq" id="WP_137449254.1">
    <property type="nucleotide sequence ID" value="NZ_SZZH01000001.1"/>
</dbReference>
<dbReference type="EMBL" id="SZZH01000001">
    <property type="protein sequence ID" value="TKV61949.1"/>
    <property type="molecule type" value="Genomic_DNA"/>
</dbReference>
<organism evidence="1 2">
    <name type="scientific">Nakamurella flava</name>
    <dbReference type="NCBI Taxonomy" id="2576308"/>
    <lineage>
        <taxon>Bacteria</taxon>
        <taxon>Bacillati</taxon>
        <taxon>Actinomycetota</taxon>
        <taxon>Actinomycetes</taxon>
        <taxon>Nakamurellales</taxon>
        <taxon>Nakamurellaceae</taxon>
        <taxon>Nakamurella</taxon>
    </lineage>
</organism>
<keyword evidence="2" id="KW-1185">Reference proteome</keyword>
<dbReference type="SUPFAM" id="SSF54690">
    <property type="entry name" value="Molybdopterin synthase subunit MoaE"/>
    <property type="match status" value="1"/>
</dbReference>
<protein>
    <submittedName>
        <fullName evidence="1">Molybdenum cofactor biosynthesis protein MoaE</fullName>
    </submittedName>
</protein>
<name>A0A4U6QNF6_9ACTN</name>
<dbReference type="InterPro" id="IPR036563">
    <property type="entry name" value="MoaE_sf"/>
</dbReference>
<dbReference type="GO" id="GO:0006777">
    <property type="term" value="P:Mo-molybdopterin cofactor biosynthetic process"/>
    <property type="evidence" value="ECO:0007669"/>
    <property type="project" value="InterPro"/>
</dbReference>
<accession>A0A4U6QNF6</accession>
<proteinExistence type="predicted"/>
<dbReference type="Pfam" id="PF02391">
    <property type="entry name" value="MoaE"/>
    <property type="match status" value="1"/>
</dbReference>
<evidence type="ECO:0000313" key="2">
    <source>
        <dbReference type="Proteomes" id="UP000306985"/>
    </source>
</evidence>
<dbReference type="AlphaFoldDB" id="A0A4U6QNF6"/>
<evidence type="ECO:0000313" key="1">
    <source>
        <dbReference type="EMBL" id="TKV61949.1"/>
    </source>
</evidence>
<dbReference type="Gene3D" id="3.90.1170.40">
    <property type="entry name" value="Molybdopterin biosynthesis MoaE subunit"/>
    <property type="match status" value="1"/>
</dbReference>
<dbReference type="OrthoDB" id="9794429at2"/>
<dbReference type="Proteomes" id="UP000306985">
    <property type="component" value="Unassembled WGS sequence"/>
</dbReference>
<reference evidence="1 2" key="1">
    <citation type="submission" date="2019-05" db="EMBL/GenBank/DDBJ databases">
        <title>Nakamurella sp. N5BH11, whole genome shotgun sequence.</title>
        <authorList>
            <person name="Tuo L."/>
        </authorList>
    </citation>
    <scope>NUCLEOTIDE SEQUENCE [LARGE SCALE GENOMIC DNA]</scope>
    <source>
        <strain evidence="1 2">N5BH11</strain>
    </source>
</reference>
<dbReference type="CDD" id="cd00756">
    <property type="entry name" value="MoaE"/>
    <property type="match status" value="1"/>
</dbReference>
<dbReference type="PANTHER" id="PTHR23404">
    <property type="entry name" value="MOLYBDOPTERIN SYNTHASE RELATED"/>
    <property type="match status" value="1"/>
</dbReference>
<gene>
    <name evidence="1" type="ORF">FDO65_10610</name>
</gene>
<dbReference type="InterPro" id="IPR003448">
    <property type="entry name" value="Mopterin_biosynth_MoaE"/>
</dbReference>
<sequence>MAGRVTLARVTGDPISMSAHLVAVEHARSGAAVTFNGMIRDHDGGRAVVALEYEAHETAAALLLEVAREIAARDGVVAVAVSHRTGALRIGDVALAAAVSAEHRGEAFAACGDLVDEVKARIPIWKRQVFADGTDEWVNSA</sequence>
<comment type="caution">
    <text evidence="1">The sequence shown here is derived from an EMBL/GenBank/DDBJ whole genome shotgun (WGS) entry which is preliminary data.</text>
</comment>